<dbReference type="GO" id="GO:0000725">
    <property type="term" value="P:recombinational repair"/>
    <property type="evidence" value="ECO:0007669"/>
    <property type="project" value="TreeGrafter"/>
</dbReference>
<evidence type="ECO:0000256" key="3">
    <source>
        <dbReference type="ARBA" id="ARBA00022801"/>
    </source>
</evidence>
<feature type="domain" description="UvrD-like helicase C-terminal" evidence="14">
    <location>
        <begin position="496"/>
        <end position="773"/>
    </location>
</feature>
<evidence type="ECO:0000256" key="2">
    <source>
        <dbReference type="ARBA" id="ARBA00022741"/>
    </source>
</evidence>
<evidence type="ECO:0000256" key="10">
    <source>
        <dbReference type="ARBA" id="ARBA00034923"/>
    </source>
</evidence>
<keyword evidence="4 12" id="KW-0347">Helicase</keyword>
<dbReference type="InterPro" id="IPR014017">
    <property type="entry name" value="DNA_helicase_UvrD-like_C"/>
</dbReference>
<dbReference type="InterPro" id="IPR038726">
    <property type="entry name" value="PDDEXK_AddAB-type"/>
</dbReference>
<evidence type="ECO:0000256" key="5">
    <source>
        <dbReference type="ARBA" id="ARBA00022840"/>
    </source>
</evidence>
<dbReference type="AlphaFoldDB" id="A0A3E1BY06"/>
<comment type="catalytic activity">
    <reaction evidence="8">
        <text>Couples ATP hydrolysis with the unwinding of duplex DNA by translocating in the 3'-5' direction.</text>
        <dbReference type="EC" id="5.6.2.4"/>
    </reaction>
</comment>
<dbReference type="Gene3D" id="1.10.10.160">
    <property type="match status" value="1"/>
</dbReference>
<dbReference type="InterPro" id="IPR014016">
    <property type="entry name" value="UvrD-like_ATP-bd"/>
</dbReference>
<dbReference type="Pfam" id="PF06114">
    <property type="entry name" value="Peptidase_M78"/>
    <property type="match status" value="1"/>
</dbReference>
<dbReference type="EMBL" id="NAOO01000004">
    <property type="protein sequence ID" value="RFB99945.1"/>
    <property type="molecule type" value="Genomic_DNA"/>
</dbReference>
<proteinExistence type="inferred from homology"/>
<dbReference type="Gene3D" id="1.10.486.10">
    <property type="entry name" value="PCRA, domain 4"/>
    <property type="match status" value="1"/>
</dbReference>
<comment type="similarity">
    <text evidence="1">Belongs to the helicase family. UvrD subfamily.</text>
</comment>
<evidence type="ECO:0000259" key="14">
    <source>
        <dbReference type="PROSITE" id="PS51217"/>
    </source>
</evidence>
<sequence length="1115" mass="123239">MDNVNAVRRAANELRSKIDPKLDQLAALDVLDRALKDQELTVEEVAPDDGNLAGGIGILKRKYKSIYVAKTLTADIKVEVIAHEIAHFVIHLEEEVRIDRNYSAPGAGDPANRVEAYSKKERREGQANAFARELLLPRRLARKLFQEGMRANVIASALGLRTETVFQQLADSLLLPEPSKPKESVVRPPEPLDESQAVAAMHLGSPFLLEAGPGTGKTKTMVERIVWLIGESHAKPDDILALTFSNKAAEEIAERVEKAVGSSAVNIWTGTFHAFGLELLRKHHSRFKLSPDPRLIDTSEAIHLLEEHLPALPIKHMQNLFDPALALRDILRAISRAKDELVGPDEYTELTEHMMRSVDCSDPNAVKAAEKCQDVALVYKQYQATLDSLGAVDYGDLIRLPALKLQADENFRQELAGKYKWVHVDEYQDINRASAMLVKGIVGEGERLWVVGDARQSIYRFRGASSRNMARFKRDYPKGDVGQLKVNYRSTQPIVSLFKSFGQQMSVSSYSLPLDLKPRRNETGGNPEIFVGSDPAQELDIIAGNIKELERSGTALREQAVIARTNGILADVGEELSARGIPVLYLGPLFDRPEVRDLLSLLSLIVHDGSTLFRVGSFPEYGLDAKDLAQVIQNAKSETLSVRALLERGLEMPELGERALRSLALLSSHIFGFGAGSTPWLVLMEYLFNRSEYVATVLNGQHPSDDVRRVAVRQLIEALRTMPLAGGKMPIARGLERVRHLVLLSDDRDLRRLPDEMQDVDGVQLMTIHASKGLEFEAVHLPRMKRGTVPSANRPEACSPPLGMVVDSVEVDAHEAEEECLFFVAMSRAKTHLKLYRPATAGGKNASTSKYLDMLSLPAGFQANTVKRAFKAVEVVPIHGFDIPDQLTASDLESFDRCGRRFFYDRIAKLGGSLERSTYLQAHGCILAVVDAVREADEPVSAVAMRKVFEEAWASTKLPGHAFETPYRNLVEKMLGNLLPVLLNTSKATPFTITVEARKIVVSPDFVKGPGGSQSFMSVRSGKRSTTEADKISHTLLLEAGRATYGTGFSFETFHVIEGNAGAIDQTAAKRSNRMDTARNAIKSLEKGHFPPLQSDFQCPRCRHFFICPAPRTAG</sequence>
<keyword evidence="3 12" id="KW-0378">Hydrolase</keyword>
<dbReference type="GO" id="GO:0016887">
    <property type="term" value="F:ATP hydrolysis activity"/>
    <property type="evidence" value="ECO:0007669"/>
    <property type="project" value="RHEA"/>
</dbReference>
<evidence type="ECO:0000256" key="4">
    <source>
        <dbReference type="ARBA" id="ARBA00022806"/>
    </source>
</evidence>
<dbReference type="GO" id="GO:0005524">
    <property type="term" value="F:ATP binding"/>
    <property type="evidence" value="ECO:0007669"/>
    <property type="project" value="UniProtKB-UniRule"/>
</dbReference>
<evidence type="ECO:0000256" key="12">
    <source>
        <dbReference type="PROSITE-ProRule" id="PRU00560"/>
    </source>
</evidence>
<evidence type="ECO:0000256" key="8">
    <source>
        <dbReference type="ARBA" id="ARBA00034617"/>
    </source>
</evidence>
<reference evidence="15 16" key="1">
    <citation type="submission" date="2017-03" db="EMBL/GenBank/DDBJ databases">
        <title>Genome analysis of Rhizobial strains effectives or ineffectives for nitrogen fixation isolated from bean seeds.</title>
        <authorList>
            <person name="Peralta H."/>
            <person name="Aguilar-Vera A."/>
            <person name="Mora Y."/>
            <person name="Vargas-Lagunas C."/>
            <person name="Girard L."/>
            <person name="Mora J."/>
        </authorList>
    </citation>
    <scope>NUCLEOTIDE SEQUENCE [LARGE SCALE GENOMIC DNA]</scope>
    <source>
        <strain evidence="15 16">CCGM5</strain>
    </source>
</reference>
<dbReference type="Pfam" id="PF00580">
    <property type="entry name" value="UvrD-helicase"/>
    <property type="match status" value="1"/>
</dbReference>
<keyword evidence="2 12" id="KW-0547">Nucleotide-binding</keyword>
<dbReference type="GO" id="GO:0043138">
    <property type="term" value="F:3'-5' DNA helicase activity"/>
    <property type="evidence" value="ECO:0007669"/>
    <property type="project" value="UniProtKB-EC"/>
</dbReference>
<dbReference type="Pfam" id="PF13361">
    <property type="entry name" value="UvrD_C"/>
    <property type="match status" value="2"/>
</dbReference>
<evidence type="ECO:0000256" key="11">
    <source>
        <dbReference type="ARBA" id="ARBA00048988"/>
    </source>
</evidence>
<keyword evidence="5 12" id="KW-0067">ATP-binding</keyword>
<dbReference type="Pfam" id="PF12705">
    <property type="entry name" value="PDDEXK_1"/>
    <property type="match status" value="1"/>
</dbReference>
<dbReference type="EC" id="5.6.2.4" evidence="9"/>
<dbReference type="Proteomes" id="UP000256748">
    <property type="component" value="Unassembled WGS sequence"/>
</dbReference>
<dbReference type="InterPro" id="IPR000212">
    <property type="entry name" value="DNA_helicase_UvrD/REP"/>
</dbReference>
<evidence type="ECO:0000256" key="6">
    <source>
        <dbReference type="ARBA" id="ARBA00023125"/>
    </source>
</evidence>
<dbReference type="PROSITE" id="PS51217">
    <property type="entry name" value="UVRD_HELICASE_CTER"/>
    <property type="match status" value="1"/>
</dbReference>
<dbReference type="RefSeq" id="WP_116272614.1">
    <property type="nucleotide sequence ID" value="NZ_KZ859521.1"/>
</dbReference>
<dbReference type="PANTHER" id="PTHR11070:SF2">
    <property type="entry name" value="ATP-DEPENDENT DNA HELICASE SRS2"/>
    <property type="match status" value="1"/>
</dbReference>
<organism evidence="15 16">
    <name type="scientific">Rhizobium leguminosarum bv. trifolii</name>
    <dbReference type="NCBI Taxonomy" id="386"/>
    <lineage>
        <taxon>Bacteria</taxon>
        <taxon>Pseudomonadati</taxon>
        <taxon>Pseudomonadota</taxon>
        <taxon>Alphaproteobacteria</taxon>
        <taxon>Hyphomicrobiales</taxon>
        <taxon>Rhizobiaceae</taxon>
        <taxon>Rhizobium/Agrobacterium group</taxon>
        <taxon>Rhizobium</taxon>
    </lineage>
</organism>
<dbReference type="InterPro" id="IPR027417">
    <property type="entry name" value="P-loop_NTPase"/>
</dbReference>
<evidence type="ECO:0000259" key="13">
    <source>
        <dbReference type="PROSITE" id="PS51198"/>
    </source>
</evidence>
<evidence type="ECO:0000313" key="15">
    <source>
        <dbReference type="EMBL" id="RFB99945.1"/>
    </source>
</evidence>
<evidence type="ECO:0000313" key="16">
    <source>
        <dbReference type="Proteomes" id="UP000256748"/>
    </source>
</evidence>
<protein>
    <recommendedName>
        <fullName evidence="9">DNA 3'-5' helicase</fullName>
        <ecNumber evidence="9">5.6.2.4</ecNumber>
    </recommendedName>
    <alternativeName>
        <fullName evidence="10">DNA 3'-5' helicase II</fullName>
    </alternativeName>
</protein>
<dbReference type="InterPro" id="IPR010359">
    <property type="entry name" value="IrrE_HExxH"/>
</dbReference>
<dbReference type="GO" id="GO:0005829">
    <property type="term" value="C:cytosol"/>
    <property type="evidence" value="ECO:0007669"/>
    <property type="project" value="TreeGrafter"/>
</dbReference>
<gene>
    <name evidence="15" type="ORF">B5K10_05425</name>
</gene>
<feature type="domain" description="UvrD-like helicase ATP-binding" evidence="13">
    <location>
        <begin position="190"/>
        <end position="491"/>
    </location>
</feature>
<keyword evidence="6" id="KW-0238">DNA-binding</keyword>
<dbReference type="PROSITE" id="PS51198">
    <property type="entry name" value="UVRD_HELICASE_ATP_BIND"/>
    <property type="match status" value="1"/>
</dbReference>
<comment type="catalytic activity">
    <reaction evidence="11">
        <text>ATP + H2O = ADP + phosphate + H(+)</text>
        <dbReference type="Rhea" id="RHEA:13065"/>
        <dbReference type="ChEBI" id="CHEBI:15377"/>
        <dbReference type="ChEBI" id="CHEBI:15378"/>
        <dbReference type="ChEBI" id="CHEBI:30616"/>
        <dbReference type="ChEBI" id="CHEBI:43474"/>
        <dbReference type="ChEBI" id="CHEBI:456216"/>
        <dbReference type="EC" id="5.6.2.4"/>
    </reaction>
</comment>
<dbReference type="GO" id="GO:0033202">
    <property type="term" value="C:DNA helicase complex"/>
    <property type="evidence" value="ECO:0007669"/>
    <property type="project" value="TreeGrafter"/>
</dbReference>
<name>A0A3E1BY06_RHILT</name>
<dbReference type="GO" id="GO:0003677">
    <property type="term" value="F:DNA binding"/>
    <property type="evidence" value="ECO:0007669"/>
    <property type="project" value="UniProtKB-KW"/>
</dbReference>
<keyword evidence="7" id="KW-0413">Isomerase</keyword>
<evidence type="ECO:0000256" key="7">
    <source>
        <dbReference type="ARBA" id="ARBA00023235"/>
    </source>
</evidence>
<dbReference type="Gene3D" id="3.40.50.300">
    <property type="entry name" value="P-loop containing nucleotide triphosphate hydrolases"/>
    <property type="match status" value="2"/>
</dbReference>
<dbReference type="Gene3D" id="1.10.10.2910">
    <property type="match status" value="1"/>
</dbReference>
<feature type="binding site" evidence="12">
    <location>
        <begin position="211"/>
        <end position="218"/>
    </location>
    <ligand>
        <name>ATP</name>
        <dbReference type="ChEBI" id="CHEBI:30616"/>
    </ligand>
</feature>
<dbReference type="SUPFAM" id="SSF52540">
    <property type="entry name" value="P-loop containing nucleoside triphosphate hydrolases"/>
    <property type="match status" value="1"/>
</dbReference>
<evidence type="ECO:0000256" key="9">
    <source>
        <dbReference type="ARBA" id="ARBA00034808"/>
    </source>
</evidence>
<dbReference type="InterPro" id="IPR013986">
    <property type="entry name" value="DExx_box_DNA_helicase_dom_sf"/>
</dbReference>
<accession>A0A3E1BY06</accession>
<dbReference type="PANTHER" id="PTHR11070">
    <property type="entry name" value="UVRD / RECB / PCRA DNA HELICASE FAMILY MEMBER"/>
    <property type="match status" value="1"/>
</dbReference>
<dbReference type="CDD" id="cd17932">
    <property type="entry name" value="DEXQc_UvrD"/>
    <property type="match status" value="1"/>
</dbReference>
<evidence type="ECO:0000256" key="1">
    <source>
        <dbReference type="ARBA" id="ARBA00009922"/>
    </source>
</evidence>
<comment type="caution">
    <text evidence="15">The sequence shown here is derived from an EMBL/GenBank/DDBJ whole genome shotgun (WGS) entry which is preliminary data.</text>
</comment>